<evidence type="ECO:0000256" key="1">
    <source>
        <dbReference type="ARBA" id="ARBA00023015"/>
    </source>
</evidence>
<evidence type="ECO:0000313" key="6">
    <source>
        <dbReference type="Proteomes" id="UP001158045"/>
    </source>
</evidence>
<keyword evidence="2" id="KW-0238">DNA-binding</keyword>
<dbReference type="CDD" id="cd00592">
    <property type="entry name" value="HTH_MerR-like"/>
    <property type="match status" value="1"/>
</dbReference>
<dbReference type="InterPro" id="IPR009061">
    <property type="entry name" value="DNA-bd_dom_put_sf"/>
</dbReference>
<keyword evidence="3" id="KW-0804">Transcription</keyword>
<feature type="domain" description="HTH merR-type" evidence="4">
    <location>
        <begin position="1"/>
        <end position="71"/>
    </location>
</feature>
<evidence type="ECO:0000256" key="2">
    <source>
        <dbReference type="ARBA" id="ARBA00023125"/>
    </source>
</evidence>
<dbReference type="Gene3D" id="1.10.1660.10">
    <property type="match status" value="1"/>
</dbReference>
<accession>A0ABT6N7X2</accession>
<dbReference type="PROSITE" id="PS00552">
    <property type="entry name" value="HTH_MERR_1"/>
    <property type="match status" value="1"/>
</dbReference>
<dbReference type="PROSITE" id="PS50937">
    <property type="entry name" value="HTH_MERR_2"/>
    <property type="match status" value="1"/>
</dbReference>
<keyword evidence="1" id="KW-0805">Transcription regulation</keyword>
<dbReference type="PANTHER" id="PTHR30204">
    <property type="entry name" value="REDOX-CYCLING DRUG-SENSING TRANSCRIPTIONAL ACTIVATOR SOXR"/>
    <property type="match status" value="1"/>
</dbReference>
<protein>
    <submittedName>
        <fullName evidence="5">MerR family transcriptional regulator</fullName>
    </submittedName>
</protein>
<keyword evidence="6" id="KW-1185">Reference proteome</keyword>
<name>A0ABT6N7X2_9FIRM</name>
<dbReference type="InterPro" id="IPR000551">
    <property type="entry name" value="MerR-type_HTH_dom"/>
</dbReference>
<gene>
    <name evidence="5" type="ORF">QE109_00045</name>
</gene>
<dbReference type="InterPro" id="IPR047057">
    <property type="entry name" value="MerR_fam"/>
</dbReference>
<proteinExistence type="predicted"/>
<organism evidence="5 6">
    <name type="scientific">Fusibacter bizertensis</name>
    <dbReference type="NCBI Taxonomy" id="1488331"/>
    <lineage>
        <taxon>Bacteria</taxon>
        <taxon>Bacillati</taxon>
        <taxon>Bacillota</taxon>
        <taxon>Clostridia</taxon>
        <taxon>Eubacteriales</taxon>
        <taxon>Eubacteriales Family XII. Incertae Sedis</taxon>
        <taxon>Fusibacter</taxon>
    </lineage>
</organism>
<evidence type="ECO:0000256" key="3">
    <source>
        <dbReference type="ARBA" id="ARBA00023163"/>
    </source>
</evidence>
<dbReference type="PANTHER" id="PTHR30204:SF94">
    <property type="entry name" value="HEAVY METAL-DEPENDENT TRANSCRIPTIONAL REGULATOR HI_0293-RELATED"/>
    <property type="match status" value="1"/>
</dbReference>
<dbReference type="RefSeq" id="WP_281092313.1">
    <property type="nucleotide sequence ID" value="NZ_JARYZI010000001.1"/>
</dbReference>
<dbReference type="Pfam" id="PF13411">
    <property type="entry name" value="MerR_1"/>
    <property type="match status" value="1"/>
</dbReference>
<comment type="caution">
    <text evidence="5">The sequence shown here is derived from an EMBL/GenBank/DDBJ whole genome shotgun (WGS) entry which is preliminary data.</text>
</comment>
<sequence>MRYSIGEFSELIGLTPDTLRLYEKYHIVNPVKDPNNGYRYYDDLDVRNLLACRRFRSFDFPLEIAAELTVSPNIGRLDEALKIKLSDIESEIKRLECIKTQIHQTINTVELAYKQVQNQYLSPITEVELQGIYRLIQTNENTLSREIYPYKHDISKWMEALPDVMYSFKTDLQKDSNSTYTWGMAIEESKMITHNLISNDYLEYLPASNYLKGLYLAPNSEYMSSDIYLPLIEYAKVNDLVYGDFVWGKLISTINVKNQNCTLMEVYLKVSKKVSGHS</sequence>
<dbReference type="SUPFAM" id="SSF46955">
    <property type="entry name" value="Putative DNA-binding domain"/>
    <property type="match status" value="1"/>
</dbReference>
<evidence type="ECO:0000313" key="5">
    <source>
        <dbReference type="EMBL" id="MDH8676510.1"/>
    </source>
</evidence>
<reference evidence="5 6" key="1">
    <citation type="submission" date="2023-04" db="EMBL/GenBank/DDBJ databases">
        <title>Fusibacter bizertensis strain WBS, isolated from littoral bottom sediments of the Arctic seas - biochemical and genomic analysis.</title>
        <authorList>
            <person name="Brioukhanov A.L."/>
        </authorList>
    </citation>
    <scope>NUCLEOTIDE SEQUENCE [LARGE SCALE GENOMIC DNA]</scope>
    <source>
        <strain evidence="5 6">WBS</strain>
    </source>
</reference>
<dbReference type="Proteomes" id="UP001158045">
    <property type="component" value="Unassembled WGS sequence"/>
</dbReference>
<dbReference type="EMBL" id="JARYZI010000001">
    <property type="protein sequence ID" value="MDH8676510.1"/>
    <property type="molecule type" value="Genomic_DNA"/>
</dbReference>
<dbReference type="SMART" id="SM00422">
    <property type="entry name" value="HTH_MERR"/>
    <property type="match status" value="1"/>
</dbReference>
<evidence type="ECO:0000259" key="4">
    <source>
        <dbReference type="PROSITE" id="PS50937"/>
    </source>
</evidence>